<protein>
    <submittedName>
        <fullName evidence="5">Glycos_transf_1 domain-containing protein</fullName>
    </submittedName>
</protein>
<evidence type="ECO:0000256" key="1">
    <source>
        <dbReference type="ARBA" id="ARBA00022676"/>
    </source>
</evidence>
<feature type="domain" description="Glycosyl transferase family 1" evidence="2">
    <location>
        <begin position="83"/>
        <end position="232"/>
    </location>
</feature>
<dbReference type="Proteomes" id="UP000274429">
    <property type="component" value="Unassembled WGS sequence"/>
</dbReference>
<dbReference type="OrthoDB" id="512920at2759"/>
<name>A0A0R3WJ76_HYDTA</name>
<proteinExistence type="predicted"/>
<sequence length="261" mass="29046">MGLKAEEEENGCKPSTASSVVHNFSSLVLASPPPRQCLSTSLFINIPSLVDEVSKAVLVNRFDAADIKGVIAMVESQLDTRLDNFILLVGRLRPLKDPNYILQPFLEVVQNMPTRHLHLLYIGSIVSPPFDFHHQHKCMHWMESLPQSQVHALMTVAICLVNASLSEGQALTIMEAMALGCPVVARNIPANTDLIQHNETGLIFNSPTELKACLESLLVNEDLYKSISSRAADKMRQQEFQLHTEAMAYLRLVKDIQTMES</sequence>
<keyword evidence="1" id="KW-0328">Glycosyltransferase</keyword>
<reference evidence="5" key="1">
    <citation type="submission" date="2017-02" db="UniProtKB">
        <authorList>
            <consortium name="WormBaseParasite"/>
        </authorList>
    </citation>
    <scope>IDENTIFICATION</scope>
</reference>
<evidence type="ECO:0000313" key="3">
    <source>
        <dbReference type="EMBL" id="VDM16880.1"/>
    </source>
</evidence>
<dbReference type="SUPFAM" id="SSF53756">
    <property type="entry name" value="UDP-Glycosyltransferase/glycogen phosphorylase"/>
    <property type="match status" value="1"/>
</dbReference>
<evidence type="ECO:0000313" key="5">
    <source>
        <dbReference type="WBParaSite" id="TTAC_0000071001-mRNA-1"/>
    </source>
</evidence>
<keyword evidence="1" id="KW-0808">Transferase</keyword>
<evidence type="ECO:0000259" key="2">
    <source>
        <dbReference type="Pfam" id="PF00534"/>
    </source>
</evidence>
<dbReference type="GO" id="GO:0016757">
    <property type="term" value="F:glycosyltransferase activity"/>
    <property type="evidence" value="ECO:0007669"/>
    <property type="project" value="UniProtKB-KW"/>
</dbReference>
<dbReference type="InterPro" id="IPR001296">
    <property type="entry name" value="Glyco_trans_1"/>
</dbReference>
<dbReference type="Pfam" id="PF00534">
    <property type="entry name" value="Glycos_transf_1"/>
    <property type="match status" value="1"/>
</dbReference>
<organism evidence="5">
    <name type="scientific">Hydatigena taeniaeformis</name>
    <name type="common">Feline tapeworm</name>
    <name type="synonym">Taenia taeniaeformis</name>
    <dbReference type="NCBI Taxonomy" id="6205"/>
    <lineage>
        <taxon>Eukaryota</taxon>
        <taxon>Metazoa</taxon>
        <taxon>Spiralia</taxon>
        <taxon>Lophotrochozoa</taxon>
        <taxon>Platyhelminthes</taxon>
        <taxon>Cestoda</taxon>
        <taxon>Eucestoda</taxon>
        <taxon>Cyclophyllidea</taxon>
        <taxon>Taeniidae</taxon>
        <taxon>Hydatigera</taxon>
    </lineage>
</organism>
<keyword evidence="4" id="KW-1185">Reference proteome</keyword>
<dbReference type="PANTHER" id="PTHR46660:SF2">
    <property type="entry name" value="GLYCOSYLTRANSFERASE 1 DOMAIN-CONTAINING PROTEIN 1"/>
    <property type="match status" value="1"/>
</dbReference>
<evidence type="ECO:0000313" key="4">
    <source>
        <dbReference type="Proteomes" id="UP000274429"/>
    </source>
</evidence>
<dbReference type="CDD" id="cd03801">
    <property type="entry name" value="GT4_PimA-like"/>
    <property type="match status" value="1"/>
</dbReference>
<accession>A0A0R3WJ76</accession>
<dbReference type="EMBL" id="UYWX01000082">
    <property type="protein sequence ID" value="VDM16880.1"/>
    <property type="molecule type" value="Genomic_DNA"/>
</dbReference>
<dbReference type="Gene3D" id="3.40.50.2000">
    <property type="entry name" value="Glycogen Phosphorylase B"/>
    <property type="match status" value="1"/>
</dbReference>
<dbReference type="PANTHER" id="PTHR46660">
    <property type="match status" value="1"/>
</dbReference>
<reference evidence="3 4" key="2">
    <citation type="submission" date="2018-11" db="EMBL/GenBank/DDBJ databases">
        <authorList>
            <consortium name="Pathogen Informatics"/>
        </authorList>
    </citation>
    <scope>NUCLEOTIDE SEQUENCE [LARGE SCALE GENOMIC DNA]</scope>
</reference>
<gene>
    <name evidence="3" type="ORF">TTAC_LOCUS711</name>
</gene>
<dbReference type="InterPro" id="IPR052622">
    <property type="entry name" value="Glycosyltransferase_G1"/>
</dbReference>
<dbReference type="AlphaFoldDB" id="A0A0R3WJ76"/>
<dbReference type="WBParaSite" id="TTAC_0000071001-mRNA-1">
    <property type="protein sequence ID" value="TTAC_0000071001-mRNA-1"/>
    <property type="gene ID" value="TTAC_0000071001"/>
</dbReference>